<accession>A0A1Q8S2U4</accession>
<keyword evidence="5 6" id="KW-0472">Membrane</keyword>
<evidence type="ECO:0000256" key="3">
    <source>
        <dbReference type="ARBA" id="ARBA00022692"/>
    </source>
</evidence>
<evidence type="ECO:0000313" key="7">
    <source>
        <dbReference type="EMBL" id="OLN95726.1"/>
    </source>
</evidence>
<evidence type="ECO:0000313" key="8">
    <source>
        <dbReference type="Proteomes" id="UP000186583"/>
    </source>
</evidence>
<feature type="transmembrane region" description="Helical" evidence="6">
    <location>
        <begin position="47"/>
        <end position="66"/>
    </location>
</feature>
<feature type="transmembrane region" description="Helical" evidence="6">
    <location>
        <begin position="364"/>
        <end position="388"/>
    </location>
</feature>
<proteinExistence type="inferred from homology"/>
<comment type="subcellular location">
    <subcellularLocation>
        <location evidence="1">Membrane</location>
        <topology evidence="1">Multi-pass membrane protein</topology>
    </subcellularLocation>
</comment>
<dbReference type="STRING" id="708187.A0A1Q8S2U4"/>
<dbReference type="AlphaFoldDB" id="A0A1Q8S2U4"/>
<protein>
    <submittedName>
        <fullName evidence="7">Putative HC-toxin efflux carrier TOXA 10</fullName>
    </submittedName>
</protein>
<gene>
    <name evidence="7" type="ORF">CCHL11_02739</name>
</gene>
<dbReference type="Gene3D" id="1.20.1250.20">
    <property type="entry name" value="MFS general substrate transporter like domains"/>
    <property type="match status" value="2"/>
</dbReference>
<dbReference type="InterPro" id="IPR011701">
    <property type="entry name" value="MFS"/>
</dbReference>
<feature type="transmembrane region" description="Helical" evidence="6">
    <location>
        <begin position="439"/>
        <end position="458"/>
    </location>
</feature>
<dbReference type="EMBL" id="MPGH01000027">
    <property type="protein sequence ID" value="OLN95726.1"/>
    <property type="molecule type" value="Genomic_DNA"/>
</dbReference>
<reference evidence="7 8" key="1">
    <citation type="submission" date="2016-11" db="EMBL/GenBank/DDBJ databases">
        <title>Draft Genome Assembly of Colletotrichum chlorophyti a pathogen of herbaceous plants.</title>
        <authorList>
            <person name="Gan P."/>
            <person name="Narusaka M."/>
            <person name="Tsushima A."/>
            <person name="Narusaka Y."/>
            <person name="Takano Y."/>
            <person name="Shirasu K."/>
        </authorList>
    </citation>
    <scope>NUCLEOTIDE SEQUENCE [LARGE SCALE GENOMIC DNA]</scope>
    <source>
        <strain evidence="7 8">NTL11</strain>
    </source>
</reference>
<dbReference type="OrthoDB" id="10021397at2759"/>
<evidence type="ECO:0000256" key="1">
    <source>
        <dbReference type="ARBA" id="ARBA00004141"/>
    </source>
</evidence>
<feature type="non-terminal residue" evidence="7">
    <location>
        <position position="468"/>
    </location>
</feature>
<feature type="transmembrane region" description="Helical" evidence="6">
    <location>
        <begin position="78"/>
        <end position="100"/>
    </location>
</feature>
<feature type="transmembrane region" description="Helical" evidence="6">
    <location>
        <begin position="237"/>
        <end position="258"/>
    </location>
</feature>
<evidence type="ECO:0000256" key="6">
    <source>
        <dbReference type="SAM" id="Phobius"/>
    </source>
</evidence>
<sequence length="468" mass="49998">NAGTKHFVSTNRWQNVHRSSYQGSIPAFRNVGSTARHLWWLTETGKWSLIGFILVFVTGSVMCGAANSSGMLIAGRAVAGLGGSGLLIGNQTVIAGLAPVDKRPAPGMLLGPIVGGVITDYSTWRWIFYINLPISSVAILALVFTKIPEQTKKPSWRRVVRNLHRYFDIVGCVICAGATSLLLLALNMSGERIPWGSPISIGMFVGAAVLFATFWIWNARIGDRALIPVSVAKKRVVWSGAGNLLFSVGASTVQSYFLPLYFQSVRGNSAMMGALSTLPGLPGQIFFSLLSGFIISKIGHYLPWAVVGTALHTMACSLLSRFTPNTPTAEWVSTQFIAGCGRGMSFQSPSIAIQAALAQDQISIASSILTFGMYFGSAIASTLASVTFDNMLRMELLARTSNATETEKILQAGADGFRDIASGSDLTRALDAYSDSIQVVFLLAAGLSAISFVFAWGIGSFRVTANKP</sequence>
<feature type="transmembrane region" description="Helical" evidence="6">
    <location>
        <begin position="166"/>
        <end position="186"/>
    </location>
</feature>
<organism evidence="7 8">
    <name type="scientific">Colletotrichum chlorophyti</name>
    <dbReference type="NCBI Taxonomy" id="708187"/>
    <lineage>
        <taxon>Eukaryota</taxon>
        <taxon>Fungi</taxon>
        <taxon>Dikarya</taxon>
        <taxon>Ascomycota</taxon>
        <taxon>Pezizomycotina</taxon>
        <taxon>Sordariomycetes</taxon>
        <taxon>Hypocreomycetidae</taxon>
        <taxon>Glomerellales</taxon>
        <taxon>Glomerellaceae</taxon>
        <taxon>Colletotrichum</taxon>
    </lineage>
</organism>
<evidence type="ECO:0000256" key="4">
    <source>
        <dbReference type="ARBA" id="ARBA00022989"/>
    </source>
</evidence>
<keyword evidence="8" id="KW-1185">Reference proteome</keyword>
<comment type="caution">
    <text evidence="7">The sequence shown here is derived from an EMBL/GenBank/DDBJ whole genome shotgun (WGS) entry which is preliminary data.</text>
</comment>
<dbReference type="GO" id="GO:0005886">
    <property type="term" value="C:plasma membrane"/>
    <property type="evidence" value="ECO:0007669"/>
    <property type="project" value="TreeGrafter"/>
</dbReference>
<dbReference type="PANTHER" id="PTHR23501">
    <property type="entry name" value="MAJOR FACILITATOR SUPERFAMILY"/>
    <property type="match status" value="1"/>
</dbReference>
<feature type="transmembrane region" description="Helical" evidence="6">
    <location>
        <begin position="126"/>
        <end position="145"/>
    </location>
</feature>
<dbReference type="GO" id="GO:0022857">
    <property type="term" value="F:transmembrane transporter activity"/>
    <property type="evidence" value="ECO:0007669"/>
    <property type="project" value="InterPro"/>
</dbReference>
<dbReference type="SUPFAM" id="SSF103473">
    <property type="entry name" value="MFS general substrate transporter"/>
    <property type="match status" value="1"/>
</dbReference>
<keyword evidence="3 6" id="KW-0812">Transmembrane</keyword>
<evidence type="ECO:0000256" key="5">
    <source>
        <dbReference type="ARBA" id="ARBA00023136"/>
    </source>
</evidence>
<feature type="transmembrane region" description="Helical" evidence="6">
    <location>
        <begin position="270"/>
        <end position="294"/>
    </location>
</feature>
<feature type="non-terminal residue" evidence="7">
    <location>
        <position position="1"/>
    </location>
</feature>
<dbReference type="PANTHER" id="PTHR23501:SF193">
    <property type="entry name" value="MULTIDRUG TRANSPORTER, PUTATIVE (AFU_ORTHOLOGUE AFUA_8G00940)-RELATED"/>
    <property type="match status" value="1"/>
</dbReference>
<dbReference type="Pfam" id="PF07690">
    <property type="entry name" value="MFS_1"/>
    <property type="match status" value="1"/>
</dbReference>
<dbReference type="Proteomes" id="UP000186583">
    <property type="component" value="Unassembled WGS sequence"/>
</dbReference>
<comment type="similarity">
    <text evidence="2">Belongs to the major facilitator superfamily. TCR/Tet family.</text>
</comment>
<keyword evidence="4 6" id="KW-1133">Transmembrane helix</keyword>
<evidence type="ECO:0000256" key="2">
    <source>
        <dbReference type="ARBA" id="ARBA00007520"/>
    </source>
</evidence>
<dbReference type="InterPro" id="IPR036259">
    <property type="entry name" value="MFS_trans_sf"/>
</dbReference>
<feature type="transmembrane region" description="Helical" evidence="6">
    <location>
        <begin position="198"/>
        <end position="217"/>
    </location>
</feature>
<name>A0A1Q8S2U4_9PEZI</name>